<dbReference type="Gene3D" id="3.40.605.10">
    <property type="entry name" value="Aldehyde Dehydrogenase, Chain A, domain 1"/>
    <property type="match status" value="1"/>
</dbReference>
<organism evidence="9 10">
    <name type="scientific">Rossellomorea vietnamensis</name>
    <dbReference type="NCBI Taxonomy" id="218284"/>
    <lineage>
        <taxon>Bacteria</taxon>
        <taxon>Bacillati</taxon>
        <taxon>Bacillota</taxon>
        <taxon>Bacilli</taxon>
        <taxon>Bacillales</taxon>
        <taxon>Bacillaceae</taxon>
        <taxon>Rossellomorea</taxon>
    </lineage>
</organism>
<comment type="caution">
    <text evidence="9">The sequence shown here is derived from an EMBL/GenBank/DDBJ whole genome shotgun (WGS) entry which is preliminary data.</text>
</comment>
<evidence type="ECO:0000256" key="5">
    <source>
        <dbReference type="PIRSR" id="PIRSR036492-1"/>
    </source>
</evidence>
<evidence type="ECO:0000256" key="1">
    <source>
        <dbReference type="ARBA" id="ARBA00009986"/>
    </source>
</evidence>
<evidence type="ECO:0000259" key="8">
    <source>
        <dbReference type="Pfam" id="PF00171"/>
    </source>
</evidence>
<dbReference type="PIRSF" id="PIRSF036492">
    <property type="entry name" value="ALDH"/>
    <property type="match status" value="1"/>
</dbReference>
<dbReference type="eggNOG" id="COG1012">
    <property type="taxonomic scope" value="Bacteria"/>
</dbReference>
<dbReference type="SUPFAM" id="SSF53720">
    <property type="entry name" value="ALDH-like"/>
    <property type="match status" value="1"/>
</dbReference>
<evidence type="ECO:0000313" key="10">
    <source>
        <dbReference type="Proteomes" id="UP000050398"/>
    </source>
</evidence>
<feature type="active site" evidence="5 6">
    <location>
        <position position="221"/>
    </location>
</feature>
<dbReference type="CDD" id="cd07136">
    <property type="entry name" value="ALDH_YwdH-P39616"/>
    <property type="match status" value="1"/>
</dbReference>
<dbReference type="InterPro" id="IPR016162">
    <property type="entry name" value="Ald_DH_N"/>
</dbReference>
<gene>
    <name evidence="9" type="ORF">AM506_14000</name>
</gene>
<dbReference type="GO" id="GO:0004029">
    <property type="term" value="F:aldehyde dehydrogenase (NAD+) activity"/>
    <property type="evidence" value="ECO:0007669"/>
    <property type="project" value="TreeGrafter"/>
</dbReference>
<dbReference type="PROSITE" id="PS00687">
    <property type="entry name" value="ALDEHYDE_DEHYDR_GLU"/>
    <property type="match status" value="1"/>
</dbReference>
<evidence type="ECO:0000256" key="6">
    <source>
        <dbReference type="PROSITE-ProRule" id="PRU10007"/>
    </source>
</evidence>
<dbReference type="PANTHER" id="PTHR43570">
    <property type="entry name" value="ALDEHYDE DEHYDROGENASE"/>
    <property type="match status" value="1"/>
</dbReference>
<dbReference type="InterPro" id="IPR016161">
    <property type="entry name" value="Ald_DH/histidinol_DH"/>
</dbReference>
<protein>
    <recommendedName>
        <fullName evidence="4">Aldehyde dehydrogenase</fullName>
    </recommendedName>
</protein>
<evidence type="ECO:0000256" key="7">
    <source>
        <dbReference type="RuleBase" id="RU003345"/>
    </source>
</evidence>
<evidence type="ECO:0000256" key="4">
    <source>
        <dbReference type="PIRNR" id="PIRNR036492"/>
    </source>
</evidence>
<dbReference type="Proteomes" id="UP000050398">
    <property type="component" value="Unassembled WGS sequence"/>
</dbReference>
<comment type="similarity">
    <text evidence="1 4 7">Belongs to the aldehyde dehydrogenase family.</text>
</comment>
<dbReference type="EMBL" id="LIXZ01000010">
    <property type="protein sequence ID" value="KPL59048.1"/>
    <property type="molecule type" value="Genomic_DNA"/>
</dbReference>
<dbReference type="GO" id="GO:0005737">
    <property type="term" value="C:cytoplasm"/>
    <property type="evidence" value="ECO:0007669"/>
    <property type="project" value="TreeGrafter"/>
</dbReference>
<evidence type="ECO:0000313" key="9">
    <source>
        <dbReference type="EMBL" id="KPL59048.1"/>
    </source>
</evidence>
<dbReference type="FunFam" id="3.40.605.10:FF:000004">
    <property type="entry name" value="Aldehyde dehydrogenase"/>
    <property type="match status" value="1"/>
</dbReference>
<dbReference type="InterPro" id="IPR016163">
    <property type="entry name" value="Ald_DH_C"/>
</dbReference>
<dbReference type="InterPro" id="IPR029510">
    <property type="entry name" value="Ald_DH_CS_GLU"/>
</dbReference>
<dbReference type="InterPro" id="IPR015590">
    <property type="entry name" value="Aldehyde_DH_dom"/>
</dbReference>
<dbReference type="PATRIC" id="fig|218284.4.peg.4558"/>
<feature type="active site" evidence="5">
    <location>
        <position position="255"/>
    </location>
</feature>
<proteinExistence type="inferred from homology"/>
<feature type="domain" description="Aldehyde dehydrogenase" evidence="8">
    <location>
        <begin position="9"/>
        <end position="439"/>
    </location>
</feature>
<evidence type="ECO:0000256" key="2">
    <source>
        <dbReference type="ARBA" id="ARBA00023002"/>
    </source>
</evidence>
<dbReference type="Pfam" id="PF00171">
    <property type="entry name" value="Aldedh"/>
    <property type="match status" value="1"/>
</dbReference>
<dbReference type="Gene3D" id="3.40.309.10">
    <property type="entry name" value="Aldehyde Dehydrogenase, Chain A, domain 2"/>
    <property type="match status" value="1"/>
</dbReference>
<dbReference type="OrthoDB" id="9762913at2"/>
<accession>A0A0P6W117</accession>
<sequence>MSTELFIEEASLDAIEASLQQHKQFFKSGVTRPLQYRKDLLEKFSTVIKNHEKEIISALKQDLNKSEMEAYVTEIGILLEEIRFVLKNIDEWAEPKKVKTAKTHIGSKAYTVPEPYGVTLIIAPWNYPIQLALAPVIGAIAAGNTAIIKPSELTPTTSALLAQMINMHFDPRQLFVIEGGVETTQNLLKQPFDYIFFTGSVPVGRVVMEAAAKQLIPVTLELGGKSPCIVDETADIPLAAKRIAFGKVTNAGQTCIAPDYLFIHKSKKDEFITEFKKTVIDFYGTEPLISDKFGRIVNERHFDRLTGYLEDGEILLGGNVDPGTLKIEPTLMEPRDFSVPVMQDEIFGPIFPVIEYEDLDEVIDFVTERPKPLALYLFTENPITEERINGSISYGGGCVNDTLMHIVTPYLPFGGVGESGIGNYHGESSFSTFSHYKSILKQTTKFDMSFRYPSARFGMQILKKLLK</sequence>
<evidence type="ECO:0000256" key="3">
    <source>
        <dbReference type="ARBA" id="ARBA00023027"/>
    </source>
</evidence>
<dbReference type="PANTHER" id="PTHR43570:SF16">
    <property type="entry name" value="ALDEHYDE DEHYDROGENASE TYPE III, ISOFORM Q"/>
    <property type="match status" value="1"/>
</dbReference>
<dbReference type="PROSITE" id="PS00070">
    <property type="entry name" value="ALDEHYDE_DEHYDR_CYS"/>
    <property type="match status" value="1"/>
</dbReference>
<dbReference type="GO" id="GO:0006081">
    <property type="term" value="P:aldehyde metabolic process"/>
    <property type="evidence" value="ECO:0007669"/>
    <property type="project" value="InterPro"/>
</dbReference>
<keyword evidence="2 4" id="KW-0560">Oxidoreductase</keyword>
<reference evidence="9 10" key="1">
    <citation type="submission" date="2015-08" db="EMBL/GenBank/DDBJ databases">
        <title>Draft Genome Sequence of Bacillus vietnamensis UCD-SED5.</title>
        <authorList>
            <person name="Lee R.D."/>
            <person name="Jospin G."/>
            <person name="Lang J.M."/>
            <person name="Coil D.A."/>
            <person name="Eisen J.A."/>
        </authorList>
    </citation>
    <scope>NUCLEOTIDE SEQUENCE [LARGE SCALE GENOMIC DNA]</scope>
    <source>
        <strain evidence="9 10">UCD-SED5</strain>
    </source>
</reference>
<name>A0A0P6W117_9BACI</name>
<keyword evidence="3" id="KW-0520">NAD</keyword>
<dbReference type="FunFam" id="3.40.309.10:FF:000003">
    <property type="entry name" value="Aldehyde dehydrogenase"/>
    <property type="match status" value="1"/>
</dbReference>
<dbReference type="InterPro" id="IPR012394">
    <property type="entry name" value="Aldehyde_DH_NAD(P)"/>
</dbReference>
<dbReference type="AlphaFoldDB" id="A0A0P6W117"/>
<dbReference type="RefSeq" id="WP_060673110.1">
    <property type="nucleotide sequence ID" value="NZ_LIXZ01000010.1"/>
</dbReference>
<dbReference type="InterPro" id="IPR016160">
    <property type="entry name" value="Ald_DH_CS_CYS"/>
</dbReference>